<feature type="compositionally biased region" description="Basic and acidic residues" evidence="1">
    <location>
        <begin position="142"/>
        <end position="154"/>
    </location>
</feature>
<dbReference type="Proteomes" id="UP000000702">
    <property type="component" value="Unassembled WGS sequence"/>
</dbReference>
<dbReference type="EMBL" id="CAEQ01001803">
    <property type="protein sequence ID" value="CCD15165.1"/>
    <property type="molecule type" value="Genomic_DNA"/>
</dbReference>
<dbReference type="FunFam" id="3.60.21.10:FF:000085">
    <property type="entry name" value="Putative ser/thr protein phosphatase"/>
    <property type="match status" value="1"/>
</dbReference>
<reference evidence="4" key="1">
    <citation type="submission" date="2011-07" db="EMBL/GenBank/DDBJ databases">
        <title>Divergent evolution of antigenic variation in African trypanosomes.</title>
        <authorList>
            <person name="Jackson A.P."/>
            <person name="Berry A."/>
            <person name="Allison H.C."/>
            <person name="Burton P."/>
            <person name="Anderson J."/>
            <person name="Aslett M."/>
            <person name="Brown R."/>
            <person name="Corton N."/>
            <person name="Harris D."/>
            <person name="Hauser H."/>
            <person name="Gamble J."/>
            <person name="Gilderthorp R."/>
            <person name="McQuillan J."/>
            <person name="Quail M.A."/>
            <person name="Sanders M."/>
            <person name="Van Tonder A."/>
            <person name="Ginger M.L."/>
            <person name="Donelson J.E."/>
            <person name="Field M.C."/>
            <person name="Barry J.D."/>
            <person name="Berriman M."/>
            <person name="Hertz-Fowler C."/>
        </authorList>
    </citation>
    <scope>NUCLEOTIDE SEQUENCE [LARGE SCALE GENOMIC DNA]</scope>
    <source>
        <strain evidence="4">IL3000</strain>
    </source>
</reference>
<sequence>MMDSGSLLEKLSSLKLSQGARVGDKLLRQGGGSAVNVVMGTTVERRVVAGTPSEGEGPLQGLIIGVCAGSNRDNNDRNDRPRTGCIVPATSTADTAPTKGATGKDNSSNVNLLIRSAAAGSSAKASGKQRASPHSGQLPGETRGKTSRDKEASRSTDAAVTEPFSPVVHTHGAERYSDALEKLIKAVPSTSVVSTSNATRRQSHVSEPPMVVLTRPMGGETAQLATLIAGDHSNPKLVDPIDNFKAQKPIIRTAPPCKHRYIIVGDIHGCAEQLEELLLKVDYQQGKDCLIHVGDLVNKGPDSLAVVQLAQKKGAIGVLGNHDFTLLNYIHRVRGKALSHQDEADPVARLASTFPHDCENYIRSLPHILRVPQYNVIVVHAGLNVDCSLEDQNVYEIMHLRRLEHIVDSKQQQQRSEKSRYRAIVKGSKGEAWGELWKGPECVVFGHDARAGLQELPSAYGIDTGCVYGGQLTAVVYGPDSPKGKLVSVPGLPKDANERRGLPPPAADIYEKYGEELERLILRPTPRCTPPLAGYMREPVFLSAPPASPPLLSSGCTTGFSLPAAGTCSPASVSMMCARRSQPHSHEVERETLLALSREKELRAIKTLMSLPAYEAVWLTVLNSNAENHLNTFWIPFITDILEGLLDICEKMSDHDYVEDLLQLVFEACDEVKEVRKTVTPQLQKLLQRSDEGALHLPKATTKMLRLTLTS</sequence>
<name>F9WD17_TRYCI</name>
<organism evidence="3 4">
    <name type="scientific">Trypanosoma congolense (strain IL3000)</name>
    <dbReference type="NCBI Taxonomy" id="1068625"/>
    <lineage>
        <taxon>Eukaryota</taxon>
        <taxon>Discoba</taxon>
        <taxon>Euglenozoa</taxon>
        <taxon>Kinetoplastea</taxon>
        <taxon>Metakinetoplastina</taxon>
        <taxon>Trypanosomatida</taxon>
        <taxon>Trypanosomatidae</taxon>
        <taxon>Trypanosoma</taxon>
        <taxon>Nannomonas</taxon>
    </lineage>
</organism>
<feature type="compositionally biased region" description="Basic and acidic residues" evidence="1">
    <location>
        <begin position="73"/>
        <end position="82"/>
    </location>
</feature>
<reference evidence="3 4" key="2">
    <citation type="journal article" date="2012" name="Proc. Natl. Acad. Sci. U.S.A.">
        <title>Antigenic diversity is generated by distinct evolutionary mechanisms in African trypanosome species.</title>
        <authorList>
            <person name="Jackson A.P."/>
            <person name="Berry A."/>
            <person name="Aslett M."/>
            <person name="Allison H.C."/>
            <person name="Burton P."/>
            <person name="Vavrova-Anderson J."/>
            <person name="Brown R."/>
            <person name="Browne H."/>
            <person name="Corton N."/>
            <person name="Hauser H."/>
            <person name="Gamble J."/>
            <person name="Gilderthorp R."/>
            <person name="Marcello L."/>
            <person name="McQuillan J."/>
            <person name="Otto T.D."/>
            <person name="Quail M.A."/>
            <person name="Sanders M.J."/>
            <person name="van Tonder A."/>
            <person name="Ginger M.L."/>
            <person name="Field M.C."/>
            <person name="Barry J.D."/>
            <person name="Hertz-Fowler C."/>
            <person name="Berriman M."/>
        </authorList>
    </citation>
    <scope>NUCLEOTIDE SEQUENCE [LARGE SCALE GENOMIC DNA]</scope>
    <source>
        <strain evidence="3 4">IL3000</strain>
    </source>
</reference>
<feature type="domain" description="Calcineurin-like phosphoesterase" evidence="2">
    <location>
        <begin position="260"/>
        <end position="413"/>
    </location>
</feature>
<dbReference type="InterPro" id="IPR029052">
    <property type="entry name" value="Metallo-depent_PP-like"/>
</dbReference>
<dbReference type="InterPro" id="IPR004843">
    <property type="entry name" value="Calcineurin-like_PHP"/>
</dbReference>
<dbReference type="VEuPathDB" id="TriTrypDB:TcIL3000_0_57160"/>
<feature type="region of interest" description="Disordered" evidence="1">
    <location>
        <begin position="70"/>
        <end position="170"/>
    </location>
</feature>
<dbReference type="SUPFAM" id="SSF56300">
    <property type="entry name" value="Metallo-dependent phosphatases"/>
    <property type="match status" value="1"/>
</dbReference>
<evidence type="ECO:0000313" key="4">
    <source>
        <dbReference type="Proteomes" id="UP000000702"/>
    </source>
</evidence>
<evidence type="ECO:0000259" key="2">
    <source>
        <dbReference type="Pfam" id="PF00149"/>
    </source>
</evidence>
<dbReference type="Pfam" id="PF00149">
    <property type="entry name" value="Metallophos"/>
    <property type="match status" value="1"/>
</dbReference>
<dbReference type="InterPro" id="IPR050126">
    <property type="entry name" value="Ap4A_hydrolase"/>
</dbReference>
<proteinExistence type="predicted"/>
<dbReference type="CDD" id="cd00144">
    <property type="entry name" value="MPP_PPP_family"/>
    <property type="match status" value="1"/>
</dbReference>
<dbReference type="PANTHER" id="PTHR42850:SF12">
    <property type="entry name" value="PROTEIN PHOSPHATASE, PUTATIVE-RELATED"/>
    <property type="match status" value="1"/>
</dbReference>
<dbReference type="AlphaFoldDB" id="F9WD17"/>
<keyword evidence="4" id="KW-1185">Reference proteome</keyword>
<evidence type="ECO:0000256" key="1">
    <source>
        <dbReference type="SAM" id="MobiDB-lite"/>
    </source>
</evidence>
<dbReference type="Gene3D" id="3.60.21.10">
    <property type="match status" value="1"/>
</dbReference>
<dbReference type="GO" id="GO:0005737">
    <property type="term" value="C:cytoplasm"/>
    <property type="evidence" value="ECO:0007669"/>
    <property type="project" value="TreeGrafter"/>
</dbReference>
<dbReference type="GO" id="GO:0016791">
    <property type="term" value="F:phosphatase activity"/>
    <property type="evidence" value="ECO:0007669"/>
    <property type="project" value="TreeGrafter"/>
</dbReference>
<evidence type="ECO:0000313" key="3">
    <source>
        <dbReference type="EMBL" id="CCD15165.1"/>
    </source>
</evidence>
<comment type="caution">
    <text evidence="3">The sequence shown here is derived from an EMBL/GenBank/DDBJ whole genome shotgun (WGS) entry which is preliminary data.</text>
</comment>
<dbReference type="OMA" id="VHEIMHL"/>
<protein>
    <submittedName>
        <fullName evidence="3">WGS project CAEQ00000000 data, annotated contig 2305</fullName>
    </submittedName>
</protein>
<dbReference type="GO" id="GO:0006798">
    <property type="term" value="P:polyphosphate catabolic process"/>
    <property type="evidence" value="ECO:0007669"/>
    <property type="project" value="TreeGrafter"/>
</dbReference>
<feature type="compositionally biased region" description="Low complexity" evidence="1">
    <location>
        <begin position="115"/>
        <end position="132"/>
    </location>
</feature>
<gene>
    <name evidence="3" type="ORF">TCIL3000_0_57160</name>
</gene>
<dbReference type="PANTHER" id="PTHR42850">
    <property type="entry name" value="METALLOPHOSPHOESTERASE"/>
    <property type="match status" value="1"/>
</dbReference>
<accession>F9WD17</accession>
<dbReference type="GO" id="GO:0000298">
    <property type="term" value="F:endopolyphosphatase activity"/>
    <property type="evidence" value="ECO:0007669"/>
    <property type="project" value="TreeGrafter"/>
</dbReference>